<accession>A0ABD5Z7X8</accession>
<dbReference type="InterPro" id="IPR058287">
    <property type="entry name" value="DUF7981"/>
</dbReference>
<keyword evidence="1" id="KW-0472">Membrane</keyword>
<keyword evidence="4" id="KW-1185">Reference proteome</keyword>
<evidence type="ECO:0000313" key="4">
    <source>
        <dbReference type="Proteomes" id="UP001596447"/>
    </source>
</evidence>
<evidence type="ECO:0000259" key="2">
    <source>
        <dbReference type="Pfam" id="PF25938"/>
    </source>
</evidence>
<dbReference type="Proteomes" id="UP001596447">
    <property type="component" value="Unassembled WGS sequence"/>
</dbReference>
<dbReference type="RefSeq" id="WP_279528023.1">
    <property type="nucleotide sequence ID" value="NZ_CP122312.1"/>
</dbReference>
<feature type="transmembrane region" description="Helical" evidence="1">
    <location>
        <begin position="9"/>
        <end position="29"/>
    </location>
</feature>
<feature type="domain" description="DUF7981" evidence="2">
    <location>
        <begin position="1"/>
        <end position="60"/>
    </location>
</feature>
<feature type="transmembrane region" description="Helical" evidence="1">
    <location>
        <begin position="35"/>
        <end position="58"/>
    </location>
</feature>
<proteinExistence type="predicted"/>
<dbReference type="Pfam" id="PF25938">
    <property type="entry name" value="DUF7981"/>
    <property type="match status" value="1"/>
</dbReference>
<organism evidence="3 4">
    <name type="scientific">Halospeciosus flavus</name>
    <dbReference type="NCBI Taxonomy" id="3032283"/>
    <lineage>
        <taxon>Archaea</taxon>
        <taxon>Methanobacteriati</taxon>
        <taxon>Methanobacteriota</taxon>
        <taxon>Stenosarchaea group</taxon>
        <taxon>Halobacteria</taxon>
        <taxon>Halobacteriales</taxon>
        <taxon>Halobacteriaceae</taxon>
        <taxon>Halospeciosus</taxon>
    </lineage>
</organism>
<dbReference type="AlphaFoldDB" id="A0ABD5Z7X8"/>
<dbReference type="EMBL" id="JBHTAR010000011">
    <property type="protein sequence ID" value="MFC7201271.1"/>
    <property type="molecule type" value="Genomic_DNA"/>
</dbReference>
<comment type="caution">
    <text evidence="3">The sequence shown here is derived from an EMBL/GenBank/DDBJ whole genome shotgun (WGS) entry which is preliminary data.</text>
</comment>
<keyword evidence="1" id="KW-0812">Transmembrane</keyword>
<evidence type="ECO:0000313" key="3">
    <source>
        <dbReference type="EMBL" id="MFC7201271.1"/>
    </source>
</evidence>
<keyword evidence="1" id="KW-1133">Transmembrane helix</keyword>
<gene>
    <name evidence="3" type="ORF">ACFQJ9_17980</name>
</gene>
<evidence type="ECO:0000256" key="1">
    <source>
        <dbReference type="SAM" id="Phobius"/>
    </source>
</evidence>
<protein>
    <recommendedName>
        <fullName evidence="2">DUF7981 domain-containing protein</fullName>
    </recommendedName>
</protein>
<reference evidence="3 4" key="1">
    <citation type="journal article" date="2019" name="Int. J. Syst. Evol. Microbiol.">
        <title>The Global Catalogue of Microorganisms (GCM) 10K type strain sequencing project: providing services to taxonomists for standard genome sequencing and annotation.</title>
        <authorList>
            <consortium name="The Broad Institute Genomics Platform"/>
            <consortium name="The Broad Institute Genome Sequencing Center for Infectious Disease"/>
            <person name="Wu L."/>
            <person name="Ma J."/>
        </authorList>
    </citation>
    <scope>NUCLEOTIDE SEQUENCE [LARGE SCALE GENOMIC DNA]</scope>
    <source>
        <strain evidence="3 4">XZGYJ-43</strain>
    </source>
</reference>
<sequence>MDARTRDALAWGLVGVFAFLVLALGYRLFGGRLVPWPAVLAVALAVGGIVTGVAHAAAKRRV</sequence>
<name>A0ABD5Z7X8_9EURY</name>